<dbReference type="RefSeq" id="WP_124077411.1">
    <property type="nucleotide sequence ID" value="NZ_UWPJ01000005.1"/>
</dbReference>
<gene>
    <name evidence="7" type="primary">yngG_1</name>
    <name evidence="7" type="ORF">PIGHUM_00227</name>
</gene>
<dbReference type="PANTHER" id="PTHR42738:SF7">
    <property type="entry name" value="HYDROXYMETHYLGLUTARYL-COA LYASE"/>
    <property type="match status" value="1"/>
</dbReference>
<keyword evidence="4 7" id="KW-0456">Lyase</keyword>
<accession>A0A3P4AVY5</accession>
<evidence type="ECO:0000256" key="1">
    <source>
        <dbReference type="ARBA" id="ARBA00009405"/>
    </source>
</evidence>
<sequence>MKTAWPKVLITDETLRDGLQIEREGVTVDEKLELLEMLVGAGIRRLVVGAFVNPKWSPQMADTLRLVERLRPVPGVEFFALALNERGREDRKRHVPPLSVEPLPATHLHMCEVFLQRNTNQTMEGQERIWRAPVEKARAAGATQAAVGLSAGWGSNWSGKFTQSARLDTLQRQVDAWQEAGIEVRRVDLADPMAWNTPLEVAGDLEAIKRRFPSIDIFHLHLHNARGMAMLSMYEALKLLDASDTLVADTALGGIGGCPYCGNGQATGMIPTEDFVQLLQVLGVDSGIDLDRLVDASARLSEILGRPLHSQVARNGPLPSADRLYSPEVPVVYTFQEAQHFRLGPSVYEGNARPWIKPAAPAGK</sequence>
<evidence type="ECO:0000256" key="2">
    <source>
        <dbReference type="ARBA" id="ARBA00022679"/>
    </source>
</evidence>
<evidence type="ECO:0000256" key="5">
    <source>
        <dbReference type="RuleBase" id="RU003523"/>
    </source>
</evidence>
<evidence type="ECO:0000313" key="8">
    <source>
        <dbReference type="Proteomes" id="UP000277294"/>
    </source>
</evidence>
<dbReference type="InterPro" id="IPR002034">
    <property type="entry name" value="AIPM/Hcit_synth_CS"/>
</dbReference>
<dbReference type="InterPro" id="IPR000891">
    <property type="entry name" value="PYR_CT"/>
</dbReference>
<dbReference type="InterPro" id="IPR013785">
    <property type="entry name" value="Aldolase_TIM"/>
</dbReference>
<dbReference type="GO" id="GO:0046912">
    <property type="term" value="F:acyltransferase activity, acyl groups converted into alkyl on transfer"/>
    <property type="evidence" value="ECO:0007669"/>
    <property type="project" value="InterPro"/>
</dbReference>
<keyword evidence="8" id="KW-1185">Reference proteome</keyword>
<dbReference type="EC" id="4.1.3.4" evidence="7"/>
<dbReference type="GO" id="GO:0006552">
    <property type="term" value="P:L-leucine catabolic process"/>
    <property type="evidence" value="ECO:0007669"/>
    <property type="project" value="TreeGrafter"/>
</dbReference>
<dbReference type="SUPFAM" id="SSF51569">
    <property type="entry name" value="Aldolase"/>
    <property type="match status" value="1"/>
</dbReference>
<reference evidence="7 8" key="1">
    <citation type="submission" date="2018-10" db="EMBL/GenBank/DDBJ databases">
        <authorList>
            <person name="Criscuolo A."/>
        </authorList>
    </citation>
    <scope>NUCLEOTIDE SEQUENCE [LARGE SCALE GENOMIC DNA]</scope>
    <source>
        <strain evidence="7">DnA1</strain>
    </source>
</reference>
<dbReference type="PANTHER" id="PTHR42738">
    <property type="entry name" value="HYDROXYMETHYLGLUTARYL-COA LYASE"/>
    <property type="match status" value="1"/>
</dbReference>
<dbReference type="GO" id="GO:0046951">
    <property type="term" value="P:ketone body biosynthetic process"/>
    <property type="evidence" value="ECO:0007669"/>
    <property type="project" value="TreeGrafter"/>
</dbReference>
<comment type="similarity">
    <text evidence="5">Belongs to the alpha-IPM synthase/homocitrate synthase family.</text>
</comment>
<evidence type="ECO:0000256" key="3">
    <source>
        <dbReference type="ARBA" id="ARBA00022723"/>
    </source>
</evidence>
<dbReference type="PROSITE" id="PS50991">
    <property type="entry name" value="PYR_CT"/>
    <property type="match status" value="1"/>
</dbReference>
<comment type="similarity">
    <text evidence="1">Belongs to the HMG-CoA lyase family.</text>
</comment>
<dbReference type="AlphaFoldDB" id="A0A3P4AVY5"/>
<evidence type="ECO:0000313" key="7">
    <source>
        <dbReference type="EMBL" id="VCU68177.1"/>
    </source>
</evidence>
<evidence type="ECO:0000256" key="4">
    <source>
        <dbReference type="ARBA" id="ARBA00023239"/>
    </source>
</evidence>
<protein>
    <submittedName>
        <fullName evidence="7">Hydroxymethylglutaryl-CoA lyase YngG</fullName>
        <ecNumber evidence="7">4.1.3.4</ecNumber>
    </submittedName>
</protein>
<evidence type="ECO:0000259" key="6">
    <source>
        <dbReference type="PROSITE" id="PS50991"/>
    </source>
</evidence>
<organism evidence="7 8">
    <name type="scientific">Pigmentiphaga humi</name>
    <dbReference type="NCBI Taxonomy" id="2478468"/>
    <lineage>
        <taxon>Bacteria</taxon>
        <taxon>Pseudomonadati</taxon>
        <taxon>Pseudomonadota</taxon>
        <taxon>Betaproteobacteria</taxon>
        <taxon>Burkholderiales</taxon>
        <taxon>Alcaligenaceae</taxon>
        <taxon>Pigmentiphaga</taxon>
    </lineage>
</organism>
<dbReference type="Gene3D" id="3.20.20.70">
    <property type="entry name" value="Aldolase class I"/>
    <property type="match status" value="1"/>
</dbReference>
<dbReference type="Pfam" id="PF00682">
    <property type="entry name" value="HMGL-like"/>
    <property type="match status" value="1"/>
</dbReference>
<feature type="domain" description="Pyruvate carboxyltransferase" evidence="6">
    <location>
        <begin position="8"/>
        <end position="294"/>
    </location>
</feature>
<dbReference type="EMBL" id="UWPJ01000005">
    <property type="protein sequence ID" value="VCU68177.1"/>
    <property type="molecule type" value="Genomic_DNA"/>
</dbReference>
<dbReference type="InterPro" id="IPR043594">
    <property type="entry name" value="HMGL"/>
</dbReference>
<dbReference type="PROSITE" id="PS00815">
    <property type="entry name" value="AIPM_HOMOCIT_SYNTH_1"/>
    <property type="match status" value="1"/>
</dbReference>
<proteinExistence type="inferred from homology"/>
<dbReference type="Proteomes" id="UP000277294">
    <property type="component" value="Unassembled WGS sequence"/>
</dbReference>
<dbReference type="OrthoDB" id="9784013at2"/>
<name>A0A3P4AVY5_9BURK</name>
<keyword evidence="3" id="KW-0479">Metal-binding</keyword>
<dbReference type="GO" id="GO:0004419">
    <property type="term" value="F:hydroxymethylglutaryl-CoA lyase activity"/>
    <property type="evidence" value="ECO:0007669"/>
    <property type="project" value="UniProtKB-EC"/>
</dbReference>
<dbReference type="GO" id="GO:0046872">
    <property type="term" value="F:metal ion binding"/>
    <property type="evidence" value="ECO:0007669"/>
    <property type="project" value="UniProtKB-KW"/>
</dbReference>
<keyword evidence="2 5" id="KW-0808">Transferase</keyword>